<keyword evidence="4" id="KW-0418">Kinase</keyword>
<reference evidence="6 7" key="1">
    <citation type="submission" date="2024-09" db="EMBL/GenBank/DDBJ databases">
        <title>Genome sequencing and assembly of Phytophthora oleae, isolate VK10A, causative agent of rot of olive drupes.</title>
        <authorList>
            <person name="Conti Taguali S."/>
            <person name="Riolo M."/>
            <person name="La Spada F."/>
            <person name="Cacciola S.O."/>
            <person name="Dionisio G."/>
        </authorList>
    </citation>
    <scope>NUCLEOTIDE SEQUENCE [LARGE SCALE GENOMIC DNA]</scope>
    <source>
        <strain evidence="6 7">VK10A</strain>
    </source>
</reference>
<dbReference type="PROSITE" id="PS50011">
    <property type="entry name" value="PROTEIN_KINASE_DOM"/>
    <property type="match status" value="1"/>
</dbReference>
<dbReference type="FunFam" id="1.10.510.10:FF:000571">
    <property type="entry name" value="Maternal embryonic leucine zipper kinase"/>
    <property type="match status" value="1"/>
</dbReference>
<dbReference type="PANTHER" id="PTHR24346">
    <property type="entry name" value="MAP/MICROTUBULE AFFINITY-REGULATING KINASE"/>
    <property type="match status" value="1"/>
</dbReference>
<keyword evidence="4" id="KW-0808">Transferase</keyword>
<feature type="domain" description="Protein kinase" evidence="5">
    <location>
        <begin position="64"/>
        <end position="347"/>
    </location>
</feature>
<dbReference type="GO" id="GO:0005524">
    <property type="term" value="F:ATP binding"/>
    <property type="evidence" value="ECO:0007669"/>
    <property type="project" value="UniProtKB-UniRule"/>
</dbReference>
<evidence type="ECO:0000313" key="6">
    <source>
        <dbReference type="EMBL" id="KAL3668846.1"/>
    </source>
</evidence>
<keyword evidence="7" id="KW-1185">Reference proteome</keyword>
<gene>
    <name evidence="6" type="ORF">V7S43_006138</name>
</gene>
<dbReference type="InterPro" id="IPR008271">
    <property type="entry name" value="Ser/Thr_kinase_AS"/>
</dbReference>
<dbReference type="InterPro" id="IPR017441">
    <property type="entry name" value="Protein_kinase_ATP_BS"/>
</dbReference>
<protein>
    <recommendedName>
        <fullName evidence="5">Protein kinase domain-containing protein</fullName>
    </recommendedName>
</protein>
<name>A0ABD3FT27_9STRA</name>
<evidence type="ECO:0000259" key="5">
    <source>
        <dbReference type="PROSITE" id="PS50011"/>
    </source>
</evidence>
<dbReference type="InterPro" id="IPR011009">
    <property type="entry name" value="Kinase-like_dom_sf"/>
</dbReference>
<keyword evidence="4" id="KW-0723">Serine/threonine-protein kinase</keyword>
<evidence type="ECO:0000256" key="4">
    <source>
        <dbReference type="RuleBase" id="RU000304"/>
    </source>
</evidence>
<dbReference type="SUPFAM" id="SSF56112">
    <property type="entry name" value="Protein kinase-like (PK-like)"/>
    <property type="match status" value="1"/>
</dbReference>
<dbReference type="EMBL" id="JBIMZQ010000010">
    <property type="protein sequence ID" value="KAL3668846.1"/>
    <property type="molecule type" value="Genomic_DNA"/>
</dbReference>
<evidence type="ECO:0000256" key="1">
    <source>
        <dbReference type="ARBA" id="ARBA00022741"/>
    </source>
</evidence>
<feature type="binding site" evidence="3">
    <location>
        <position position="93"/>
    </location>
    <ligand>
        <name>ATP</name>
        <dbReference type="ChEBI" id="CHEBI:30616"/>
    </ligand>
</feature>
<dbReference type="PROSITE" id="PS00108">
    <property type="entry name" value="PROTEIN_KINASE_ST"/>
    <property type="match status" value="1"/>
</dbReference>
<proteinExistence type="inferred from homology"/>
<dbReference type="Proteomes" id="UP001632037">
    <property type="component" value="Unassembled WGS sequence"/>
</dbReference>
<dbReference type="AlphaFoldDB" id="A0ABD3FT27"/>
<dbReference type="InterPro" id="IPR000719">
    <property type="entry name" value="Prot_kinase_dom"/>
</dbReference>
<evidence type="ECO:0000256" key="2">
    <source>
        <dbReference type="ARBA" id="ARBA00022840"/>
    </source>
</evidence>
<keyword evidence="2 3" id="KW-0067">ATP-binding</keyword>
<keyword evidence="1 3" id="KW-0547">Nucleotide-binding</keyword>
<dbReference type="PROSITE" id="PS00107">
    <property type="entry name" value="PROTEIN_KINASE_ATP"/>
    <property type="match status" value="1"/>
</dbReference>
<dbReference type="PANTHER" id="PTHR24346:SF30">
    <property type="entry name" value="MATERNAL EMBRYONIC LEUCINE ZIPPER KINASE"/>
    <property type="match status" value="1"/>
</dbReference>
<organism evidence="6 7">
    <name type="scientific">Phytophthora oleae</name>
    <dbReference type="NCBI Taxonomy" id="2107226"/>
    <lineage>
        <taxon>Eukaryota</taxon>
        <taxon>Sar</taxon>
        <taxon>Stramenopiles</taxon>
        <taxon>Oomycota</taxon>
        <taxon>Peronosporomycetes</taxon>
        <taxon>Peronosporales</taxon>
        <taxon>Peronosporaceae</taxon>
        <taxon>Phytophthora</taxon>
    </lineage>
</organism>
<comment type="similarity">
    <text evidence="4">Belongs to the protein kinase superfamily.</text>
</comment>
<accession>A0ABD3FT27</accession>
<dbReference type="Gene3D" id="1.10.510.10">
    <property type="entry name" value="Transferase(Phosphotransferase) domain 1"/>
    <property type="match status" value="1"/>
</dbReference>
<comment type="caution">
    <text evidence="6">The sequence shown here is derived from an EMBL/GenBank/DDBJ whole genome shotgun (WGS) entry which is preliminary data.</text>
</comment>
<dbReference type="Pfam" id="PF00069">
    <property type="entry name" value="Pkinase"/>
    <property type="match status" value="1"/>
</dbReference>
<dbReference type="SMART" id="SM00220">
    <property type="entry name" value="S_TKc"/>
    <property type="match status" value="1"/>
</dbReference>
<sequence>MEQLQAAEQAAQGFVDKMHQIADSTDDQTKSELTQALTNDIMASKTKILKASIPNQVDDVSSWYSMGSEIGRGTFGLVRLATHRLSGTSVAIKSYSRLHAARSCLPVDKRFIGDSGGDALEWRRVRQEVNLLSRLRAHLSVMRFIESFETQTRVHVVTELVQGTNLCEVLQRTSGQRLTEPRAKRIFVQLVEAVEALHGQNVIHRDLKLENILVDEDSGHATIIDFGFSDLEEIEPQASDCTKRTKKKNFCGTPAYMAPEVVASERYDGKPVDIWSLGVLLYVMLCGKFPFQGVSFHQLYQKLRSGAQQLLIPSALSSEARTLLQSVLTLNPAKRPSASELLCCSWLQSVQTPQLGNMLKLSFEAWPGTRQTICKTLAELYGVQLKDFDLDHVERGSRHTRLGSFLGLATAVSYHHFQRLVKAASLAQLLSSEDNQMQQRESTGIEVSTRHKEQLEKLIGLVKSSLITS</sequence>
<evidence type="ECO:0000256" key="3">
    <source>
        <dbReference type="PROSITE-ProRule" id="PRU10141"/>
    </source>
</evidence>
<evidence type="ECO:0000313" key="7">
    <source>
        <dbReference type="Proteomes" id="UP001632037"/>
    </source>
</evidence>
<dbReference type="GO" id="GO:0004674">
    <property type="term" value="F:protein serine/threonine kinase activity"/>
    <property type="evidence" value="ECO:0007669"/>
    <property type="project" value="UniProtKB-KW"/>
</dbReference>